<protein>
    <submittedName>
        <fullName evidence="1 3">Uncharacterized protein</fullName>
    </submittedName>
</protein>
<organism evidence="3">
    <name type="scientific">Anisakis simplex</name>
    <name type="common">Herring worm</name>
    <dbReference type="NCBI Taxonomy" id="6269"/>
    <lineage>
        <taxon>Eukaryota</taxon>
        <taxon>Metazoa</taxon>
        <taxon>Ecdysozoa</taxon>
        <taxon>Nematoda</taxon>
        <taxon>Chromadorea</taxon>
        <taxon>Rhabditida</taxon>
        <taxon>Spirurina</taxon>
        <taxon>Ascaridomorpha</taxon>
        <taxon>Ascaridoidea</taxon>
        <taxon>Anisakidae</taxon>
        <taxon>Anisakis</taxon>
        <taxon>Anisakis simplex complex</taxon>
    </lineage>
</organism>
<evidence type="ECO:0000313" key="1">
    <source>
        <dbReference type="EMBL" id="VDK25938.1"/>
    </source>
</evidence>
<sequence length="117" mass="13096">MCEGNLREQERLLGIIEEVSEDKKANGPLHYFSRHPVLTPRKTTTKLTIVFDVSARAKNGQKLKLKITERPNEVLLVETTSVAVVFEILRYGGSLPPFSANGFGKFPPQTWPGLKMS</sequence>
<reference evidence="1 2" key="2">
    <citation type="submission" date="2018-11" db="EMBL/GenBank/DDBJ databases">
        <authorList>
            <consortium name="Pathogen Informatics"/>
        </authorList>
    </citation>
    <scope>NUCLEOTIDE SEQUENCE [LARGE SCALE GENOMIC DNA]</scope>
</reference>
<dbReference type="WBParaSite" id="ASIM_0000591401-mRNA-1">
    <property type="protein sequence ID" value="ASIM_0000591401-mRNA-1"/>
    <property type="gene ID" value="ASIM_0000591401"/>
</dbReference>
<reference evidence="3" key="1">
    <citation type="submission" date="2017-02" db="UniProtKB">
        <authorList>
            <consortium name="WormBaseParasite"/>
        </authorList>
    </citation>
    <scope>IDENTIFICATION</scope>
</reference>
<evidence type="ECO:0000313" key="3">
    <source>
        <dbReference type="WBParaSite" id="ASIM_0000591401-mRNA-1"/>
    </source>
</evidence>
<proteinExistence type="predicted"/>
<name>A0A0M3JE71_ANISI</name>
<evidence type="ECO:0000313" key="2">
    <source>
        <dbReference type="Proteomes" id="UP000267096"/>
    </source>
</evidence>
<gene>
    <name evidence="1" type="ORF">ASIM_LOCUS5702</name>
</gene>
<dbReference type="AlphaFoldDB" id="A0A0M3JE71"/>
<dbReference type="OrthoDB" id="5920040at2759"/>
<dbReference type="EMBL" id="UYRR01011457">
    <property type="protein sequence ID" value="VDK25938.1"/>
    <property type="molecule type" value="Genomic_DNA"/>
</dbReference>
<dbReference type="Proteomes" id="UP000267096">
    <property type="component" value="Unassembled WGS sequence"/>
</dbReference>
<keyword evidence="2" id="KW-1185">Reference proteome</keyword>
<accession>A0A0M3JE71</accession>